<dbReference type="GO" id="GO:0005829">
    <property type="term" value="C:cytosol"/>
    <property type="evidence" value="ECO:0007669"/>
    <property type="project" value="TreeGrafter"/>
</dbReference>
<comment type="similarity">
    <text evidence="1 9">Belongs to the class-I aminoacyl-tRNA synthetase family.</text>
</comment>
<dbReference type="InterPro" id="IPR020058">
    <property type="entry name" value="Glu/Gln-tRNA-synth_Ib_cat-dom"/>
</dbReference>
<dbReference type="PRINTS" id="PR00987">
    <property type="entry name" value="TRNASYNTHGLU"/>
</dbReference>
<dbReference type="GO" id="GO:0004819">
    <property type="term" value="F:glutamine-tRNA ligase activity"/>
    <property type="evidence" value="ECO:0007669"/>
    <property type="project" value="UniProtKB-EC"/>
</dbReference>
<keyword evidence="5 9" id="KW-0067">ATP-binding</keyword>
<evidence type="ECO:0000256" key="4">
    <source>
        <dbReference type="ARBA" id="ARBA00022741"/>
    </source>
</evidence>
<dbReference type="NCBIfam" id="TIGR00440">
    <property type="entry name" value="glnS"/>
    <property type="match status" value="1"/>
</dbReference>
<dbReference type="PANTHER" id="PTHR43097:SF4">
    <property type="entry name" value="GLUTAMINE--TRNA LIGASE"/>
    <property type="match status" value="1"/>
</dbReference>
<dbReference type="InterPro" id="IPR050132">
    <property type="entry name" value="Gln/Glu-tRNA_Ligase"/>
</dbReference>
<dbReference type="GO" id="GO:0048608">
    <property type="term" value="P:reproductive structure development"/>
    <property type="evidence" value="ECO:0007669"/>
    <property type="project" value="UniProtKB-ARBA"/>
</dbReference>
<keyword evidence="4 9" id="KW-0547">Nucleotide-binding</keyword>
<dbReference type="Pfam" id="PF03950">
    <property type="entry name" value="tRNA-synt_1c_C"/>
    <property type="match status" value="1"/>
</dbReference>
<dbReference type="InterPro" id="IPR000924">
    <property type="entry name" value="Glu/Gln-tRNA-synth"/>
</dbReference>
<reference evidence="14" key="1">
    <citation type="submission" date="2021-01" db="EMBL/GenBank/DDBJ databases">
        <authorList>
            <person name="Corre E."/>
            <person name="Pelletier E."/>
            <person name="Niang G."/>
            <person name="Scheremetjew M."/>
            <person name="Finn R."/>
            <person name="Kale V."/>
            <person name="Holt S."/>
            <person name="Cochrane G."/>
            <person name="Meng A."/>
            <person name="Brown T."/>
            <person name="Cohen L."/>
        </authorList>
    </citation>
    <scope>NUCLEOTIDE SEQUENCE</scope>
    <source>
        <strain evidence="14">RCC2336</strain>
    </source>
</reference>
<dbReference type="Gene3D" id="2.40.240.10">
    <property type="entry name" value="Ribosomal Protein L25, Chain P"/>
    <property type="match status" value="2"/>
</dbReference>
<evidence type="ECO:0000256" key="2">
    <source>
        <dbReference type="ARBA" id="ARBA00012836"/>
    </source>
</evidence>
<dbReference type="Pfam" id="PF00749">
    <property type="entry name" value="tRNA-synt_1c"/>
    <property type="match status" value="1"/>
</dbReference>
<dbReference type="Gene3D" id="3.40.50.620">
    <property type="entry name" value="HUPs"/>
    <property type="match status" value="1"/>
</dbReference>
<protein>
    <recommendedName>
        <fullName evidence="2">glutamine--tRNA ligase</fullName>
        <ecNumber evidence="2">6.1.1.18</ecNumber>
    </recommendedName>
</protein>
<gene>
    <name evidence="14" type="ORF">PPRO1316_LOCUS1454</name>
</gene>
<organism evidence="14">
    <name type="scientific">Pycnococcus provasolii</name>
    <dbReference type="NCBI Taxonomy" id="41880"/>
    <lineage>
        <taxon>Eukaryota</taxon>
        <taxon>Viridiplantae</taxon>
        <taxon>Chlorophyta</taxon>
        <taxon>Pseudoscourfieldiophyceae</taxon>
        <taxon>Pseudoscourfieldiales</taxon>
        <taxon>Pycnococcaceae</taxon>
        <taxon>Pycnococcus</taxon>
    </lineage>
</organism>
<evidence type="ECO:0000256" key="7">
    <source>
        <dbReference type="ARBA" id="ARBA00023146"/>
    </source>
</evidence>
<evidence type="ECO:0000256" key="6">
    <source>
        <dbReference type="ARBA" id="ARBA00022917"/>
    </source>
</evidence>
<evidence type="ECO:0000256" key="10">
    <source>
        <dbReference type="SAM" id="MobiDB-lite"/>
    </source>
</evidence>
<dbReference type="GO" id="GO:0005524">
    <property type="term" value="F:ATP binding"/>
    <property type="evidence" value="ECO:0007669"/>
    <property type="project" value="UniProtKB-KW"/>
</dbReference>
<dbReference type="AlphaFoldDB" id="A0A7S3DZV3"/>
<evidence type="ECO:0000256" key="5">
    <source>
        <dbReference type="ARBA" id="ARBA00022840"/>
    </source>
</evidence>
<proteinExistence type="inferred from homology"/>
<evidence type="ECO:0000259" key="13">
    <source>
        <dbReference type="Pfam" id="PF20974"/>
    </source>
</evidence>
<comment type="catalytic activity">
    <reaction evidence="8">
        <text>tRNA(Gln) + L-glutamine + ATP = L-glutaminyl-tRNA(Gln) + AMP + diphosphate</text>
        <dbReference type="Rhea" id="RHEA:20121"/>
        <dbReference type="Rhea" id="RHEA-COMP:9662"/>
        <dbReference type="Rhea" id="RHEA-COMP:9681"/>
        <dbReference type="ChEBI" id="CHEBI:30616"/>
        <dbReference type="ChEBI" id="CHEBI:33019"/>
        <dbReference type="ChEBI" id="CHEBI:58359"/>
        <dbReference type="ChEBI" id="CHEBI:78442"/>
        <dbReference type="ChEBI" id="CHEBI:78521"/>
        <dbReference type="ChEBI" id="CHEBI:456215"/>
        <dbReference type="EC" id="6.1.1.18"/>
    </reaction>
</comment>
<dbReference type="PANTHER" id="PTHR43097">
    <property type="entry name" value="GLUTAMINE-TRNA LIGASE"/>
    <property type="match status" value="1"/>
</dbReference>
<dbReference type="FunFam" id="3.40.50.620:FF:000037">
    <property type="entry name" value="Glutamine--tRNA ligase cytoplasmic"/>
    <property type="match status" value="1"/>
</dbReference>
<evidence type="ECO:0000313" key="14">
    <source>
        <dbReference type="EMBL" id="CAE0010425.1"/>
    </source>
</evidence>
<evidence type="ECO:0000259" key="11">
    <source>
        <dbReference type="Pfam" id="PF00749"/>
    </source>
</evidence>
<feature type="domain" description="Glutamyl/glutaminyl-tRNA synthetase class Ib anti-codon binding" evidence="12">
    <location>
        <begin position="486"/>
        <end position="589"/>
    </location>
</feature>
<dbReference type="GO" id="GO:0006425">
    <property type="term" value="P:glutaminyl-tRNA aminoacylation"/>
    <property type="evidence" value="ECO:0007669"/>
    <property type="project" value="InterPro"/>
</dbReference>
<keyword evidence="7 9" id="KW-0030">Aminoacyl-tRNA synthetase</keyword>
<dbReference type="PROSITE" id="PS00178">
    <property type="entry name" value="AA_TRNA_LIGASE_I"/>
    <property type="match status" value="1"/>
</dbReference>
<dbReference type="SUPFAM" id="SSF52374">
    <property type="entry name" value="Nucleotidylyl transferase"/>
    <property type="match status" value="1"/>
</dbReference>
<dbReference type="InterPro" id="IPR004514">
    <property type="entry name" value="Gln-tRNA-synth"/>
</dbReference>
<dbReference type="InterPro" id="IPR020056">
    <property type="entry name" value="Rbsml_bL25/Gln-tRNA_synth_N"/>
</dbReference>
<dbReference type="InterPro" id="IPR011035">
    <property type="entry name" value="Ribosomal_bL25/Gln-tRNA_synth"/>
</dbReference>
<evidence type="ECO:0000256" key="9">
    <source>
        <dbReference type="RuleBase" id="RU363037"/>
    </source>
</evidence>
<keyword evidence="6 9" id="KW-0648">Protein biosynthesis</keyword>
<dbReference type="GO" id="GO:0009791">
    <property type="term" value="P:post-embryonic development"/>
    <property type="evidence" value="ECO:0007669"/>
    <property type="project" value="UniProtKB-ARBA"/>
</dbReference>
<feature type="region of interest" description="Disordered" evidence="10">
    <location>
        <begin position="63"/>
        <end position="129"/>
    </location>
</feature>
<sequence>MSGEVSLGAVKKAKLASDKSYKKHADVLSRPIYEQAEALLKERSLDKALALFLEAQAICDASDAPPLGKVKGPPAETKASEDASNATTKAKPAAASEHFSTQEPPSVTLPAPGSEGHRNAKTTTGENTPAVTYAVNDDAVLQAHLKRTGGAYVTRFPPEPNGYLHLGHAKAMHFDFNVATLAPNGKTFLRFDDTNPTGEKQEYIDSIIESVRWLGHKPARVTYSSDYFEELYNLAVKLIENDKAYVCHQTKAETLASRKLVQAFHHKTKDMTREEKYATPLPQGAESPYRNRPIAESLRLFADMRRGLFAEGEVVLRMKGDLRSDVTAMWDLAAYRVILKAHPRTGDAWCIYPTYDYTHCLVDSLEDITHSLCTLEFARRQAPEGSYYWLLDALDMYKPVTFEFSRCNVTHNVMSKRKLTKLVELGLVDGWDDPRLLTLEGLRRRGYTETAINRFCHDLGVTKSERVCVPYSRLEYYIRNELGDVAPRRFAVIDPIKVVVTNHPGESSSPEIDVPNHPAHPEMGSRKLRFTPVVYIESSDFKREDVKGYFGMAPGKTVRLLYSFDVTCDSIVDDPKDPGGKPLEIRCSYNPDSFGQKPPKGTLHWVGSDAVKADEVRVYSSELFTTEEPGKAPVNGAVADGGAAPAALAAVDDEDQEDEDDEEGGGGAKSDWLTELNGASKEAYANALLEPALAAECRVPEKHFQLQRRGYFVSDRRLTAEGKLVLNMTVSLKESGFTKAVRK</sequence>
<feature type="domain" description="Glutamyl/glutaminyl-tRNA synthetase class Ib catalytic" evidence="11">
    <location>
        <begin position="153"/>
        <end position="482"/>
    </location>
</feature>
<evidence type="ECO:0000256" key="3">
    <source>
        <dbReference type="ARBA" id="ARBA00022598"/>
    </source>
</evidence>
<dbReference type="InterPro" id="IPR049437">
    <property type="entry name" value="tRNA-synt_1c_C2"/>
</dbReference>
<name>A0A7S3DZV3_9CHLO</name>
<dbReference type="Pfam" id="PF20974">
    <property type="entry name" value="tRNA-synt_1c_C2"/>
    <property type="match status" value="1"/>
</dbReference>
<dbReference type="InterPro" id="IPR001412">
    <property type="entry name" value="aa-tRNA-synth_I_CS"/>
</dbReference>
<dbReference type="EMBL" id="HBHV01002044">
    <property type="protein sequence ID" value="CAE0010425.1"/>
    <property type="molecule type" value="Transcribed_RNA"/>
</dbReference>
<evidence type="ECO:0000259" key="12">
    <source>
        <dbReference type="Pfam" id="PF03950"/>
    </source>
</evidence>
<evidence type="ECO:0000256" key="8">
    <source>
        <dbReference type="ARBA" id="ARBA00048270"/>
    </source>
</evidence>
<dbReference type="InterPro" id="IPR014729">
    <property type="entry name" value="Rossmann-like_a/b/a_fold"/>
</dbReference>
<evidence type="ECO:0000256" key="1">
    <source>
        <dbReference type="ARBA" id="ARBA00005594"/>
    </source>
</evidence>
<feature type="domain" description="tRNA synthetases class I (E and Q) anti-codon binding" evidence="13">
    <location>
        <begin position="602"/>
        <end position="715"/>
    </location>
</feature>
<feature type="region of interest" description="Disordered" evidence="10">
    <location>
        <begin position="652"/>
        <end position="672"/>
    </location>
</feature>
<feature type="region of interest" description="Disordered" evidence="10">
    <location>
        <begin position="504"/>
        <end position="523"/>
    </location>
</feature>
<feature type="compositionally biased region" description="Acidic residues" evidence="10">
    <location>
        <begin position="652"/>
        <end position="664"/>
    </location>
</feature>
<accession>A0A7S3DZV3</accession>
<dbReference type="EC" id="6.1.1.18" evidence="2"/>
<keyword evidence="3 9" id="KW-0436">Ligase</keyword>
<dbReference type="InterPro" id="IPR020059">
    <property type="entry name" value="Glu/Gln-tRNA-synth_Ib_codon-bd"/>
</dbReference>
<dbReference type="SUPFAM" id="SSF50715">
    <property type="entry name" value="Ribosomal protein L25-like"/>
    <property type="match status" value="1"/>
</dbReference>